<proteinExistence type="inferred from homology"/>
<dbReference type="PANTHER" id="PTHR30572:SF4">
    <property type="entry name" value="ABC TRANSPORTER PERMEASE YTRF"/>
    <property type="match status" value="1"/>
</dbReference>
<keyword evidence="11" id="KW-1185">Reference proteome</keyword>
<dbReference type="EMBL" id="JAGVRK010000001">
    <property type="protein sequence ID" value="MBS2970117.1"/>
    <property type="molecule type" value="Genomic_DNA"/>
</dbReference>
<gene>
    <name evidence="10" type="ORF">J9317_15205</name>
</gene>
<dbReference type="PANTHER" id="PTHR30572">
    <property type="entry name" value="MEMBRANE COMPONENT OF TRANSPORTER-RELATED"/>
    <property type="match status" value="1"/>
</dbReference>
<dbReference type="InterPro" id="IPR025857">
    <property type="entry name" value="MacB_PCD"/>
</dbReference>
<feature type="transmembrane region" description="Helical" evidence="7">
    <location>
        <begin position="290"/>
        <end position="315"/>
    </location>
</feature>
<comment type="subcellular location">
    <subcellularLocation>
        <location evidence="1">Cell membrane</location>
        <topology evidence="1">Multi-pass membrane protein</topology>
    </subcellularLocation>
</comment>
<reference evidence="10 11" key="1">
    <citation type="submission" date="2021-04" db="EMBL/GenBank/DDBJ databases">
        <title>Metabacillus sp. strain KIGAM252 whole genome sequence.</title>
        <authorList>
            <person name="Seo M.-J."/>
            <person name="Cho E.-S."/>
            <person name="Hwang C.Y."/>
            <person name="Yoon D.J."/>
        </authorList>
    </citation>
    <scope>NUCLEOTIDE SEQUENCE [LARGE SCALE GENOMIC DNA]</scope>
    <source>
        <strain evidence="10 11">KIGAM252</strain>
    </source>
</reference>
<dbReference type="InterPro" id="IPR003838">
    <property type="entry name" value="ABC3_permease_C"/>
</dbReference>
<evidence type="ECO:0000256" key="5">
    <source>
        <dbReference type="ARBA" id="ARBA00023136"/>
    </source>
</evidence>
<keyword evidence="3 7" id="KW-0812">Transmembrane</keyword>
<evidence type="ECO:0000256" key="4">
    <source>
        <dbReference type="ARBA" id="ARBA00022989"/>
    </source>
</evidence>
<dbReference type="InterPro" id="IPR050250">
    <property type="entry name" value="Macrolide_Exporter_MacB"/>
</dbReference>
<evidence type="ECO:0000256" key="1">
    <source>
        <dbReference type="ARBA" id="ARBA00004651"/>
    </source>
</evidence>
<feature type="transmembrane region" description="Helical" evidence="7">
    <location>
        <begin position="21"/>
        <end position="45"/>
    </location>
</feature>
<comment type="similarity">
    <text evidence="6">Belongs to the ABC-4 integral membrane protein family.</text>
</comment>
<feature type="domain" description="MacB-like periplasmic core" evidence="9">
    <location>
        <begin position="22"/>
        <end position="228"/>
    </location>
</feature>
<sequence length="439" mass="48358">MKFKDQIGFVRQNIKKNRLRVFMTILATTMGCSFLIVLASVGFGFQKTLTDEIQRQQILTEVKVEGKQNGEDSAKPITSSLIKDIEKTENVKAVVTRNMIEAPAKAQLEGRTGQNFTSIVTNMKQEKKANLSLDRGRMPEKPNEIVVGYHFGKQLLTENEQKQLDAYNSNPEGNVKRPEGYKEDVLNKKVTFVYTDLNGKEKSYPLVITGVSKKPARDFMEDTNVMIGDNMLKELAPLVNPDFDYEKEITYTNVNAYASSIDQVDGLTKALKDKGYLVYSITEELESMNLFFTAFKVGLIFVGTVAVLIASIGIFNTMTMAVTERTQQIGIMKAIGAQPNMIRRLFLMESAWIGVAGSVIGVVISYGISWAANKIVPLILQSTAGGGEAAPFDMQISYIPVSLVLIAAAISIGVAILSGLRPAVKATNIDVLSALRREI</sequence>
<feature type="transmembrane region" description="Helical" evidence="7">
    <location>
        <begin position="351"/>
        <end position="372"/>
    </location>
</feature>
<keyword evidence="5 7" id="KW-0472">Membrane</keyword>
<feature type="transmembrane region" description="Helical" evidence="7">
    <location>
        <begin position="398"/>
        <end position="420"/>
    </location>
</feature>
<evidence type="ECO:0000313" key="10">
    <source>
        <dbReference type="EMBL" id="MBS2970117.1"/>
    </source>
</evidence>
<dbReference type="RefSeq" id="WP_211560010.1">
    <property type="nucleotide sequence ID" value="NZ_JAGVRK010000001.1"/>
</dbReference>
<evidence type="ECO:0000313" key="11">
    <source>
        <dbReference type="Proteomes" id="UP000682403"/>
    </source>
</evidence>
<evidence type="ECO:0000259" key="8">
    <source>
        <dbReference type="Pfam" id="PF02687"/>
    </source>
</evidence>
<evidence type="ECO:0000259" key="9">
    <source>
        <dbReference type="Pfam" id="PF12704"/>
    </source>
</evidence>
<name>A0ABS5LHF1_9BACI</name>
<comment type="caution">
    <text evidence="10">The sequence shown here is derived from an EMBL/GenBank/DDBJ whole genome shotgun (WGS) entry which is preliminary data.</text>
</comment>
<keyword evidence="4 7" id="KW-1133">Transmembrane helix</keyword>
<dbReference type="Pfam" id="PF02687">
    <property type="entry name" value="FtsX"/>
    <property type="match status" value="1"/>
</dbReference>
<dbReference type="Proteomes" id="UP000682403">
    <property type="component" value="Unassembled WGS sequence"/>
</dbReference>
<evidence type="ECO:0000256" key="6">
    <source>
        <dbReference type="ARBA" id="ARBA00038076"/>
    </source>
</evidence>
<protein>
    <submittedName>
        <fullName evidence="10">ABC transporter permease</fullName>
    </submittedName>
</protein>
<evidence type="ECO:0000256" key="7">
    <source>
        <dbReference type="SAM" id="Phobius"/>
    </source>
</evidence>
<keyword evidence="2" id="KW-1003">Cell membrane</keyword>
<feature type="domain" description="ABC3 transporter permease C-terminal" evidence="8">
    <location>
        <begin position="300"/>
        <end position="429"/>
    </location>
</feature>
<organism evidence="10 11">
    <name type="scientific">Metabacillus flavus</name>
    <dbReference type="NCBI Taxonomy" id="2823519"/>
    <lineage>
        <taxon>Bacteria</taxon>
        <taxon>Bacillati</taxon>
        <taxon>Bacillota</taxon>
        <taxon>Bacilli</taxon>
        <taxon>Bacillales</taxon>
        <taxon>Bacillaceae</taxon>
        <taxon>Metabacillus</taxon>
    </lineage>
</organism>
<dbReference type="Pfam" id="PF12704">
    <property type="entry name" value="MacB_PCD"/>
    <property type="match status" value="1"/>
</dbReference>
<accession>A0ABS5LHF1</accession>
<evidence type="ECO:0000256" key="2">
    <source>
        <dbReference type="ARBA" id="ARBA00022475"/>
    </source>
</evidence>
<dbReference type="PROSITE" id="PS51257">
    <property type="entry name" value="PROKAR_LIPOPROTEIN"/>
    <property type="match status" value="1"/>
</dbReference>
<evidence type="ECO:0000256" key="3">
    <source>
        <dbReference type="ARBA" id="ARBA00022692"/>
    </source>
</evidence>